<dbReference type="PROSITE" id="PS50966">
    <property type="entry name" value="ZF_SWIM"/>
    <property type="match status" value="1"/>
</dbReference>
<feature type="transmembrane region" description="Helical" evidence="3">
    <location>
        <begin position="741"/>
        <end position="761"/>
    </location>
</feature>
<keyword evidence="5" id="KW-1185">Reference proteome</keyword>
<name>A0ABM3N237_GALME</name>
<evidence type="ECO:0000313" key="6">
    <source>
        <dbReference type="RefSeq" id="XP_052757648.1"/>
    </source>
</evidence>
<feature type="domain" description="SWIM-type" evidence="4">
    <location>
        <begin position="520"/>
        <end position="565"/>
    </location>
</feature>
<dbReference type="PANTHER" id="PTHR35385:SF2">
    <property type="entry name" value="PROTEIN B, PUTATIVE-RELATED"/>
    <property type="match status" value="1"/>
</dbReference>
<keyword evidence="3" id="KW-0812">Transmembrane</keyword>
<dbReference type="InterPro" id="IPR007527">
    <property type="entry name" value="Znf_SWIM"/>
</dbReference>
<dbReference type="PANTHER" id="PTHR35385">
    <property type="entry name" value="PROTEIN B, PUTATIVE-RELATED-RELATED"/>
    <property type="match status" value="1"/>
</dbReference>
<dbReference type="Proteomes" id="UP001652740">
    <property type="component" value="Unplaced"/>
</dbReference>
<feature type="compositionally biased region" description="Basic and acidic residues" evidence="2">
    <location>
        <begin position="662"/>
        <end position="671"/>
    </location>
</feature>
<reference evidence="6" key="1">
    <citation type="submission" date="2025-08" db="UniProtKB">
        <authorList>
            <consortium name="RefSeq"/>
        </authorList>
    </citation>
    <scope>IDENTIFICATION</scope>
    <source>
        <tissue evidence="6">Whole larvae</tissue>
    </source>
</reference>
<keyword evidence="1" id="KW-0862">Zinc</keyword>
<evidence type="ECO:0000256" key="1">
    <source>
        <dbReference type="PROSITE-ProRule" id="PRU00325"/>
    </source>
</evidence>
<evidence type="ECO:0000256" key="2">
    <source>
        <dbReference type="SAM" id="MobiDB-lite"/>
    </source>
</evidence>
<evidence type="ECO:0000256" key="3">
    <source>
        <dbReference type="SAM" id="Phobius"/>
    </source>
</evidence>
<dbReference type="GeneID" id="128202219"/>
<gene>
    <name evidence="6" type="primary">LOC128202219</name>
</gene>
<keyword evidence="1" id="KW-0863">Zinc-finger</keyword>
<keyword evidence="3" id="KW-1133">Transmembrane helix</keyword>
<evidence type="ECO:0000259" key="4">
    <source>
        <dbReference type="PROSITE" id="PS50966"/>
    </source>
</evidence>
<keyword evidence="3" id="KW-0472">Membrane</keyword>
<organism evidence="5 6">
    <name type="scientific">Galleria mellonella</name>
    <name type="common">Greater wax moth</name>
    <dbReference type="NCBI Taxonomy" id="7137"/>
    <lineage>
        <taxon>Eukaryota</taxon>
        <taxon>Metazoa</taxon>
        <taxon>Ecdysozoa</taxon>
        <taxon>Arthropoda</taxon>
        <taxon>Hexapoda</taxon>
        <taxon>Insecta</taxon>
        <taxon>Pterygota</taxon>
        <taxon>Neoptera</taxon>
        <taxon>Endopterygota</taxon>
        <taxon>Lepidoptera</taxon>
        <taxon>Glossata</taxon>
        <taxon>Ditrysia</taxon>
        <taxon>Pyraloidea</taxon>
        <taxon>Pyralidae</taxon>
        <taxon>Galleriinae</taxon>
        <taxon>Galleria</taxon>
    </lineage>
</organism>
<keyword evidence="1" id="KW-0479">Metal-binding</keyword>
<feature type="region of interest" description="Disordered" evidence="2">
    <location>
        <begin position="641"/>
        <end position="671"/>
    </location>
</feature>
<evidence type="ECO:0000313" key="5">
    <source>
        <dbReference type="Proteomes" id="UP001652740"/>
    </source>
</evidence>
<protein>
    <submittedName>
        <fullName evidence="6">Uncharacterized protein LOC128202219 isoform X1</fullName>
    </submittedName>
</protein>
<accession>A0ABM3N237</accession>
<sequence length="770" mass="89409">MFTSQELKKFLEQISENAKFVKYDFVSAEKFTIQLRSTVVTDQSQEYYNQYVGKWIQKFSDYTATNWIVRNSFPKVKRMLFRKVFTCHRSGYNKSKSADRTLNVECKAKIDFKMKFINRNTIRNDAYLKDNLNMCIFINFVHSHKVRGRESYNLLKSSSDTDRIFYELFDDGYTPTMAKMYHELTLIDRHGHGSEVLMAASINPSMHHVHYVHKKWKSLDKTIGTPEELMARKKESITKLGGLMCHDNPQVIVVVTPLMRRVISECSLDIVIVESTVTNILVTFMYVPSKVGALPMACVLHTEQNEASYSQAFFAVKLLLEDECGKSFEPKTLFANNLQVQRSALEAIYPSSRVLVSNSSICCDVWEWICKDTNKIDRKKRHILMTMFDSMFRADTMETAEKYFDVLSKDEYVNATPTLLDYVNEIWGQCRHWFVDHEEVKDKHIDLSVRLFKELIVSKCKPFNIGAMVDVATNILDNYFRQILLAYVKEQDVFKMYTKFFKMCKSVLELDFKRIGANEYRMQLESPASKSKYIKFRTDTWCCDCVYGKRGHFCEHLTSIINSMESKLKIADLGEDEKSFIVTIAGDDKCVKELKFENVATEIIHEHGESIDDECDDQSIKSSKDNDVYCYEEIKIEKLENTDPLNDDDRNDEQNSGLTADSEARSVDGQSELHRNYGKALRALNEEFRRLNKLFKENANTSNLNTVQRLARELSKIRPIERVSFANMSIELNSNAKKGNVTMMMTMIMMIIMMMMINRLVDILNISIKC</sequence>
<proteinExistence type="predicted"/>
<dbReference type="RefSeq" id="XP_052757648.1">
    <property type="nucleotide sequence ID" value="XM_052901688.1"/>
</dbReference>